<dbReference type="KEGG" id="caml:H6X83_13410"/>
<name>A0A7G9WGS7_9FIRM</name>
<keyword evidence="1" id="KW-0812">Transmembrane</keyword>
<dbReference type="EMBL" id="CP060696">
    <property type="protein sequence ID" value="QNO17889.1"/>
    <property type="molecule type" value="Genomic_DNA"/>
</dbReference>
<dbReference type="RefSeq" id="WP_212506954.1">
    <property type="nucleotide sequence ID" value="NZ_CP060696.1"/>
</dbReference>
<organism evidence="2 3">
    <name type="scientific">Caproicibacterium amylolyticum</name>
    <dbReference type="NCBI Taxonomy" id="2766537"/>
    <lineage>
        <taxon>Bacteria</taxon>
        <taxon>Bacillati</taxon>
        <taxon>Bacillota</taxon>
        <taxon>Clostridia</taxon>
        <taxon>Eubacteriales</taxon>
        <taxon>Oscillospiraceae</taxon>
        <taxon>Caproicibacterium</taxon>
    </lineage>
</organism>
<keyword evidence="3" id="KW-1185">Reference proteome</keyword>
<keyword evidence="1" id="KW-1133">Transmembrane helix</keyword>
<evidence type="ECO:0000256" key="1">
    <source>
        <dbReference type="SAM" id="Phobius"/>
    </source>
</evidence>
<keyword evidence="1" id="KW-0472">Membrane</keyword>
<feature type="transmembrane region" description="Helical" evidence="1">
    <location>
        <begin position="58"/>
        <end position="78"/>
    </location>
</feature>
<protein>
    <submittedName>
        <fullName evidence="2">Uncharacterized protein</fullName>
    </submittedName>
</protein>
<gene>
    <name evidence="2" type="ORF">H6X83_13410</name>
</gene>
<sequence length="263" mass="29290">MGSSKGSGNTPQAFPHRTSVTIKGMMILLFILSFFSLPSGLALESAQLSFSAAATDYSWMFFLLLPIPLANLILGVVYKRRGFKTTKNIIVGIIFTILLCIYGSFTFIFSGTYLHNLSFIDDISSEVHFSLPDRGHITTQKFQENVPNSSSVSTTSKVVEDSVNYYSMSSIEFTDEEQISAFKTAVNGSKFWVTTVTTPLSSIIPMLYSTQSSEFNYFMVYNVNLGTYNTVPSKSGNYRFIYIAYDSSGNKMLIGEYTYNVTL</sequence>
<reference evidence="2 3" key="1">
    <citation type="submission" date="2020-08" db="EMBL/GenBank/DDBJ databases">
        <authorList>
            <person name="Ren C."/>
            <person name="Gu Y."/>
            <person name="Xu Y."/>
        </authorList>
    </citation>
    <scope>NUCLEOTIDE SEQUENCE [LARGE SCALE GENOMIC DNA]</scope>
    <source>
        <strain evidence="2 3">LBM18003</strain>
    </source>
</reference>
<evidence type="ECO:0000313" key="2">
    <source>
        <dbReference type="EMBL" id="QNO17889.1"/>
    </source>
</evidence>
<dbReference type="Proteomes" id="UP000516046">
    <property type="component" value="Chromosome"/>
</dbReference>
<accession>A0A7G9WGS7</accession>
<proteinExistence type="predicted"/>
<feature type="transmembrane region" description="Helical" evidence="1">
    <location>
        <begin position="90"/>
        <end position="114"/>
    </location>
</feature>
<evidence type="ECO:0000313" key="3">
    <source>
        <dbReference type="Proteomes" id="UP000516046"/>
    </source>
</evidence>
<dbReference type="AlphaFoldDB" id="A0A7G9WGS7"/>